<dbReference type="EMBL" id="SRLO01010490">
    <property type="protein sequence ID" value="TNN26314.1"/>
    <property type="molecule type" value="Genomic_DNA"/>
</dbReference>
<name>A0A4Z2ECT8_9TELE</name>
<accession>A0A4Z2ECT8</accession>
<keyword evidence="2" id="KW-1185">Reference proteome</keyword>
<comment type="caution">
    <text evidence="1">The sequence shown here is derived from an EMBL/GenBank/DDBJ whole genome shotgun (WGS) entry which is preliminary data.</text>
</comment>
<organism evidence="1 2">
    <name type="scientific">Liparis tanakae</name>
    <name type="common">Tanaka's snailfish</name>
    <dbReference type="NCBI Taxonomy" id="230148"/>
    <lineage>
        <taxon>Eukaryota</taxon>
        <taxon>Metazoa</taxon>
        <taxon>Chordata</taxon>
        <taxon>Craniata</taxon>
        <taxon>Vertebrata</taxon>
        <taxon>Euteleostomi</taxon>
        <taxon>Actinopterygii</taxon>
        <taxon>Neopterygii</taxon>
        <taxon>Teleostei</taxon>
        <taxon>Neoteleostei</taxon>
        <taxon>Acanthomorphata</taxon>
        <taxon>Eupercaria</taxon>
        <taxon>Perciformes</taxon>
        <taxon>Cottioidei</taxon>
        <taxon>Cottales</taxon>
        <taxon>Liparidae</taxon>
        <taxon>Liparis</taxon>
    </lineage>
</organism>
<protein>
    <submittedName>
        <fullName evidence="1">Uncharacterized protein</fullName>
    </submittedName>
</protein>
<reference evidence="1 2" key="1">
    <citation type="submission" date="2019-03" db="EMBL/GenBank/DDBJ databases">
        <title>First draft genome of Liparis tanakae, snailfish: a comprehensive survey of snailfish specific genes.</title>
        <authorList>
            <person name="Kim W."/>
            <person name="Song I."/>
            <person name="Jeong J.-H."/>
            <person name="Kim D."/>
            <person name="Kim S."/>
            <person name="Ryu S."/>
            <person name="Song J.Y."/>
            <person name="Lee S.K."/>
        </authorList>
    </citation>
    <scope>NUCLEOTIDE SEQUENCE [LARGE SCALE GENOMIC DNA]</scope>
    <source>
        <tissue evidence="1">Muscle</tissue>
    </source>
</reference>
<evidence type="ECO:0000313" key="2">
    <source>
        <dbReference type="Proteomes" id="UP000314294"/>
    </source>
</evidence>
<gene>
    <name evidence="1" type="ORF">EYF80_063548</name>
</gene>
<evidence type="ECO:0000313" key="1">
    <source>
        <dbReference type="EMBL" id="TNN26314.1"/>
    </source>
</evidence>
<dbReference type="AlphaFoldDB" id="A0A4Z2ECT8"/>
<sequence length="81" mass="8973">MSIIWKPISGERASSNRGTGICRVAPGICRAGTGICHGGTGRHMPHQYRHMPRRLWHLWTCHCGSRPAGSCELPCRKLPLI</sequence>
<proteinExistence type="predicted"/>
<dbReference type="Proteomes" id="UP000314294">
    <property type="component" value="Unassembled WGS sequence"/>
</dbReference>